<dbReference type="InterPro" id="IPR029044">
    <property type="entry name" value="Nucleotide-diphossugar_trans"/>
</dbReference>
<evidence type="ECO:0000256" key="5">
    <source>
        <dbReference type="ARBA" id="ARBA00023136"/>
    </source>
</evidence>
<proteinExistence type="predicted"/>
<protein>
    <recommendedName>
        <fullName evidence="6">Glycosyltransferase 2-like domain-containing protein</fullName>
    </recommendedName>
</protein>
<feature type="domain" description="Glycosyltransferase 2-like" evidence="6">
    <location>
        <begin position="9"/>
        <end position="109"/>
    </location>
</feature>
<evidence type="ECO:0000313" key="7">
    <source>
        <dbReference type="EMBL" id="VAW50105.1"/>
    </source>
</evidence>
<organism evidence="7">
    <name type="scientific">hydrothermal vent metagenome</name>
    <dbReference type="NCBI Taxonomy" id="652676"/>
    <lineage>
        <taxon>unclassified sequences</taxon>
        <taxon>metagenomes</taxon>
        <taxon>ecological metagenomes</taxon>
    </lineage>
</organism>
<dbReference type="Gene3D" id="3.90.550.10">
    <property type="entry name" value="Spore Coat Polysaccharide Biosynthesis Protein SpsA, Chain A"/>
    <property type="match status" value="1"/>
</dbReference>
<evidence type="ECO:0000256" key="2">
    <source>
        <dbReference type="ARBA" id="ARBA00022475"/>
    </source>
</evidence>
<dbReference type="CDD" id="cd02522">
    <property type="entry name" value="GT_2_like_a"/>
    <property type="match status" value="1"/>
</dbReference>
<keyword evidence="4" id="KW-0808">Transferase</keyword>
<dbReference type="GO" id="GO:0016757">
    <property type="term" value="F:glycosyltransferase activity"/>
    <property type="evidence" value="ECO:0007669"/>
    <property type="project" value="UniProtKB-KW"/>
</dbReference>
<dbReference type="InterPro" id="IPR026461">
    <property type="entry name" value="Trfase_2_rSAM/seldom_assoc"/>
</dbReference>
<evidence type="ECO:0000256" key="3">
    <source>
        <dbReference type="ARBA" id="ARBA00022676"/>
    </source>
</evidence>
<dbReference type="PANTHER" id="PTHR43646:SF2">
    <property type="entry name" value="GLYCOSYLTRANSFERASE 2-LIKE DOMAIN-CONTAINING PROTEIN"/>
    <property type="match status" value="1"/>
</dbReference>
<dbReference type="AlphaFoldDB" id="A0A3B0W2N9"/>
<dbReference type="InterPro" id="IPR001173">
    <property type="entry name" value="Glyco_trans_2-like"/>
</dbReference>
<keyword evidence="2" id="KW-1003">Cell membrane</keyword>
<dbReference type="EMBL" id="UOFD01000002">
    <property type="protein sequence ID" value="VAW50105.1"/>
    <property type="molecule type" value="Genomic_DNA"/>
</dbReference>
<gene>
    <name evidence="7" type="ORF">MNBD_GAMMA06-67</name>
</gene>
<keyword evidence="5" id="KW-0472">Membrane</keyword>
<accession>A0A3B0W2N9</accession>
<evidence type="ECO:0000259" key="6">
    <source>
        <dbReference type="Pfam" id="PF00535"/>
    </source>
</evidence>
<sequence>MSKAPIKISIIIPVLNEEAILSHINEHLQSIKEQGHEVIIVDGGSTDNTLMMAQEITDRVVISKAGRALQMNNGAAIASGKILLFLHVDTFLPDNTIQIILDNYQKESYRRKNYWGRFDVRLSSSKYVYRLIEGFMNLRSCITSIATGDQAIFIEKNLFNKVGQFPEIVLMEDIAISRQLKKIAKPVCIKQKVVSSSRRWENNGVVATVLLMWKLRLYYFFGVSPKKLNQLYY</sequence>
<keyword evidence="3" id="KW-0328">Glycosyltransferase</keyword>
<dbReference type="NCBIfam" id="TIGR04283">
    <property type="entry name" value="glyco_like_mftF"/>
    <property type="match status" value="1"/>
</dbReference>
<dbReference type="GO" id="GO:0005886">
    <property type="term" value="C:plasma membrane"/>
    <property type="evidence" value="ECO:0007669"/>
    <property type="project" value="UniProtKB-SubCell"/>
</dbReference>
<dbReference type="PANTHER" id="PTHR43646">
    <property type="entry name" value="GLYCOSYLTRANSFERASE"/>
    <property type="match status" value="1"/>
</dbReference>
<evidence type="ECO:0000256" key="1">
    <source>
        <dbReference type="ARBA" id="ARBA00004236"/>
    </source>
</evidence>
<dbReference type="Pfam" id="PF00535">
    <property type="entry name" value="Glycos_transf_2"/>
    <property type="match status" value="1"/>
</dbReference>
<evidence type="ECO:0000256" key="4">
    <source>
        <dbReference type="ARBA" id="ARBA00022679"/>
    </source>
</evidence>
<dbReference type="SUPFAM" id="SSF53448">
    <property type="entry name" value="Nucleotide-diphospho-sugar transferases"/>
    <property type="match status" value="1"/>
</dbReference>
<name>A0A3B0W2N9_9ZZZZ</name>
<comment type="subcellular location">
    <subcellularLocation>
        <location evidence="1">Cell membrane</location>
    </subcellularLocation>
</comment>
<reference evidence="7" key="1">
    <citation type="submission" date="2018-06" db="EMBL/GenBank/DDBJ databases">
        <authorList>
            <person name="Zhirakovskaya E."/>
        </authorList>
    </citation>
    <scope>NUCLEOTIDE SEQUENCE</scope>
</reference>